<name>A0A1I8Q276_STOCA</name>
<protein>
    <recommendedName>
        <fullName evidence="6">carboxylesterase</fullName>
        <ecNumber evidence="6">3.1.1.1</ecNumber>
    </recommendedName>
</protein>
<evidence type="ECO:0000313" key="9">
    <source>
        <dbReference type="Proteomes" id="UP000095300"/>
    </source>
</evidence>
<keyword evidence="3" id="KW-0378">Hydrolase</keyword>
<dbReference type="AlphaFoldDB" id="A0A1I8Q276"/>
<organism evidence="8 9">
    <name type="scientific">Stomoxys calcitrans</name>
    <name type="common">Stable fly</name>
    <name type="synonym">Conops calcitrans</name>
    <dbReference type="NCBI Taxonomy" id="35570"/>
    <lineage>
        <taxon>Eukaryota</taxon>
        <taxon>Metazoa</taxon>
        <taxon>Ecdysozoa</taxon>
        <taxon>Arthropoda</taxon>
        <taxon>Hexapoda</taxon>
        <taxon>Insecta</taxon>
        <taxon>Pterygota</taxon>
        <taxon>Neoptera</taxon>
        <taxon>Endopterygota</taxon>
        <taxon>Diptera</taxon>
        <taxon>Brachycera</taxon>
        <taxon>Muscomorpha</taxon>
        <taxon>Muscoidea</taxon>
        <taxon>Muscidae</taxon>
        <taxon>Stomoxys</taxon>
    </lineage>
</organism>
<evidence type="ECO:0000256" key="6">
    <source>
        <dbReference type="ARBA" id="ARBA00039155"/>
    </source>
</evidence>
<keyword evidence="4" id="KW-1015">Disulfide bond</keyword>
<reference evidence="8" key="1">
    <citation type="submission" date="2020-05" db="UniProtKB">
        <authorList>
            <consortium name="EnsemblMetazoa"/>
        </authorList>
    </citation>
    <scope>IDENTIFICATION</scope>
    <source>
        <strain evidence="8">USDA</strain>
    </source>
</reference>
<feature type="domain" description="Carboxylesterase type B" evidence="7">
    <location>
        <begin position="2"/>
        <end position="216"/>
    </location>
</feature>
<evidence type="ECO:0000313" key="8">
    <source>
        <dbReference type="EnsemblMetazoa" id="SCAU013175-PA"/>
    </source>
</evidence>
<evidence type="ECO:0000256" key="2">
    <source>
        <dbReference type="ARBA" id="ARBA00022487"/>
    </source>
</evidence>
<evidence type="ECO:0000256" key="4">
    <source>
        <dbReference type="ARBA" id="ARBA00023157"/>
    </source>
</evidence>
<dbReference type="Gene3D" id="3.40.50.1820">
    <property type="entry name" value="alpha/beta hydrolase"/>
    <property type="match status" value="1"/>
</dbReference>
<dbReference type="GO" id="GO:0106435">
    <property type="term" value="F:carboxylesterase activity"/>
    <property type="evidence" value="ECO:0007669"/>
    <property type="project" value="UniProtKB-EC"/>
</dbReference>
<keyword evidence="9" id="KW-1185">Reference proteome</keyword>
<dbReference type="STRING" id="35570.A0A1I8Q276"/>
<dbReference type="PANTHER" id="PTHR43142">
    <property type="entry name" value="CARBOXYLIC ESTER HYDROLASE"/>
    <property type="match status" value="1"/>
</dbReference>
<dbReference type="InterPro" id="IPR029058">
    <property type="entry name" value="AB_hydrolase_fold"/>
</dbReference>
<evidence type="ECO:0000256" key="1">
    <source>
        <dbReference type="ARBA" id="ARBA00005964"/>
    </source>
</evidence>
<dbReference type="EnsemblMetazoa" id="SCAU013175-RA">
    <property type="protein sequence ID" value="SCAU013175-PA"/>
    <property type="gene ID" value="SCAU013175"/>
</dbReference>
<dbReference type="PANTHER" id="PTHR43142:SF1">
    <property type="entry name" value="CARBOXYLIC ESTER HYDROLASE"/>
    <property type="match status" value="1"/>
</dbReference>
<dbReference type="InterPro" id="IPR002018">
    <property type="entry name" value="CarbesteraseB"/>
</dbReference>
<comment type="similarity">
    <text evidence="1">Belongs to the type-B carboxylesterase/lipase family.</text>
</comment>
<dbReference type="Pfam" id="PF00135">
    <property type="entry name" value="COesterase"/>
    <property type="match status" value="1"/>
</dbReference>
<keyword evidence="5" id="KW-0325">Glycoprotein</keyword>
<keyword evidence="2" id="KW-0719">Serine esterase</keyword>
<dbReference type="SUPFAM" id="SSF53474">
    <property type="entry name" value="alpha/beta-Hydrolases"/>
    <property type="match status" value="1"/>
</dbReference>
<gene>
    <name evidence="8" type="primary">106080675</name>
</gene>
<proteinExistence type="inferred from homology"/>
<dbReference type="EC" id="3.1.1.1" evidence="6"/>
<evidence type="ECO:0000256" key="3">
    <source>
        <dbReference type="ARBA" id="ARBA00022801"/>
    </source>
</evidence>
<dbReference type="VEuPathDB" id="VectorBase:SCAU013175"/>
<dbReference type="Proteomes" id="UP000095300">
    <property type="component" value="Unassembled WGS sequence"/>
</dbReference>
<evidence type="ECO:0000256" key="5">
    <source>
        <dbReference type="ARBA" id="ARBA00023180"/>
    </source>
</evidence>
<sequence>MIANGWGNSIPLIIGGTADEGLIARYFLTEGALDSPPIGQLPLAFHEKHDEEALRAMKNKLLDIHVEKGMLMGKLHKSSIDYYSIFLVWHGMHRSILARLFYGSGPTYVYHFDFDSSSFSHLRKRFCGTELDCGVAHAEEVSYIWFGDFSWKLEPTSREFKMIDTMIGICTNFAKYSNPGIDEWQPVDRFEPTLCFNISNNSQVKISPKTEMLSVWDSLYDADRLI</sequence>
<evidence type="ECO:0000259" key="7">
    <source>
        <dbReference type="Pfam" id="PF00135"/>
    </source>
</evidence>
<accession>A0A1I8Q276</accession>